<keyword evidence="2" id="KW-0255">Endonuclease</keyword>
<dbReference type="InterPro" id="IPR003615">
    <property type="entry name" value="HNH_nuc"/>
</dbReference>
<dbReference type="GO" id="GO:0003677">
    <property type="term" value="F:DNA binding"/>
    <property type="evidence" value="ECO:0007669"/>
    <property type="project" value="InterPro"/>
</dbReference>
<dbReference type="SUPFAM" id="SSF54171">
    <property type="entry name" value="DNA-binding domain"/>
    <property type="match status" value="1"/>
</dbReference>
<dbReference type="Proteomes" id="UP000828406">
    <property type="component" value="Segment"/>
</dbReference>
<protein>
    <submittedName>
        <fullName evidence="2">HNH endonuclease</fullName>
    </submittedName>
</protein>
<organism evidence="2 3">
    <name type="scientific">Klebsiella phage vB_KpnD_FairDinkum</name>
    <dbReference type="NCBI Taxonomy" id="2902662"/>
    <lineage>
        <taxon>Viruses</taxon>
        <taxon>Duplodnaviria</taxon>
        <taxon>Heunggongvirae</taxon>
        <taxon>Uroviricota</taxon>
        <taxon>Caudoviricetes</taxon>
        <taxon>Drexlerviridae</taxon>
        <taxon>Webervirus</taxon>
        <taxon>Webervirus fairdinkum</taxon>
    </lineage>
</organism>
<keyword evidence="3" id="KW-1185">Reference proteome</keyword>
<gene>
    <name evidence="2" type="ORF">FAIRDINKUM_2</name>
</gene>
<dbReference type="Pfam" id="PF13392">
    <property type="entry name" value="HNH_3"/>
    <property type="match status" value="1"/>
</dbReference>
<dbReference type="GO" id="GO:0004519">
    <property type="term" value="F:endonuclease activity"/>
    <property type="evidence" value="ECO:0007669"/>
    <property type="project" value="UniProtKB-KW"/>
</dbReference>
<dbReference type="EMBL" id="OL539460">
    <property type="protein sequence ID" value="UGO53442.1"/>
    <property type="molecule type" value="Genomic_DNA"/>
</dbReference>
<name>A0AAE8YWQ7_9CAUD</name>
<feature type="domain" description="HNH nuclease" evidence="1">
    <location>
        <begin position="61"/>
        <end position="105"/>
    </location>
</feature>
<dbReference type="SUPFAM" id="SSF54060">
    <property type="entry name" value="His-Me finger endonucleases"/>
    <property type="match status" value="1"/>
</dbReference>
<dbReference type="InterPro" id="IPR016177">
    <property type="entry name" value="DNA-bd_dom_sf"/>
</dbReference>
<dbReference type="InterPro" id="IPR044925">
    <property type="entry name" value="His-Me_finger_sf"/>
</dbReference>
<keyword evidence="2" id="KW-0378">Hydrolase</keyword>
<evidence type="ECO:0000313" key="2">
    <source>
        <dbReference type="EMBL" id="UGO53442.1"/>
    </source>
</evidence>
<evidence type="ECO:0000259" key="1">
    <source>
        <dbReference type="Pfam" id="PF13392"/>
    </source>
</evidence>
<keyword evidence="2" id="KW-0540">Nuclease</keyword>
<evidence type="ECO:0000313" key="3">
    <source>
        <dbReference type="Proteomes" id="UP000828406"/>
    </source>
</evidence>
<proteinExistence type="predicted"/>
<sequence>MSKAKRLPNLDYLKRILDYDPGTGIFRWKEKISRKVVVGKVAGTLNKVQNRFNIQINGKIYQASRLAFYMYNGVEPVGEVDHENMITTDNRGCNLRDATHNQNGMNKRKQSNNTTGYKGVSFHSKRGEFIAYAKLNGKMHFAGWHKTAESAACAAASMREKLHGEFVRHE</sequence>
<reference evidence="2 3" key="1">
    <citation type="submission" date="2021-10" db="EMBL/GenBank/DDBJ databases">
        <authorList>
            <person name="Johnson A."/>
            <person name="Owen D."/>
            <person name="Soule S."/>
            <person name="Soule C."/>
            <person name="Thompson D."/>
            <person name="Grose J.H."/>
        </authorList>
    </citation>
    <scope>NUCLEOTIDE SEQUENCE [LARGE SCALE GENOMIC DNA]</scope>
</reference>
<accession>A0AAE8YWQ7</accession>